<dbReference type="SUPFAM" id="SSF55729">
    <property type="entry name" value="Acyl-CoA N-acyltransferases (Nat)"/>
    <property type="match status" value="1"/>
</dbReference>
<evidence type="ECO:0000313" key="3">
    <source>
        <dbReference type="Proteomes" id="UP000006365"/>
    </source>
</evidence>
<dbReference type="RefSeq" id="WP_015723555.1">
    <property type="nucleotide sequence ID" value="NC_014972.1"/>
</dbReference>
<dbReference type="PROSITE" id="PS51186">
    <property type="entry name" value="GNAT"/>
    <property type="match status" value="1"/>
</dbReference>
<accession>A0A7U4DND9</accession>
<dbReference type="PANTHER" id="PTHR43441">
    <property type="entry name" value="RIBOSOMAL-PROTEIN-SERINE ACETYLTRANSFERASE"/>
    <property type="match status" value="1"/>
</dbReference>
<dbReference type="PANTHER" id="PTHR43441:SF2">
    <property type="entry name" value="FAMILY ACETYLTRANSFERASE, PUTATIVE (AFU_ORTHOLOGUE AFUA_7G00850)-RELATED"/>
    <property type="match status" value="1"/>
</dbReference>
<reference evidence="2 3" key="1">
    <citation type="journal article" date="2011" name="Stand. Genomic Sci.">
        <title>Complete genome sequence of Desulfobulbus propionicus type strain (1pr3).</title>
        <authorList>
            <person name="Pagani I."/>
            <person name="Lapidus A."/>
            <person name="Nolan M."/>
            <person name="Lucas S."/>
            <person name="Hammon N."/>
            <person name="Deshpande S."/>
            <person name="Cheng J.F."/>
            <person name="Chertkov O."/>
            <person name="Davenport K."/>
            <person name="Tapia R."/>
            <person name="Han C."/>
            <person name="Goodwin L."/>
            <person name="Pitluck S."/>
            <person name="Liolios K."/>
            <person name="Mavromatis K."/>
            <person name="Ivanova N."/>
            <person name="Mikhailova N."/>
            <person name="Pati A."/>
            <person name="Chen A."/>
            <person name="Palaniappan K."/>
            <person name="Land M."/>
            <person name="Hauser L."/>
            <person name="Chang Y.J."/>
            <person name="Jeffries C.D."/>
            <person name="Detter J.C."/>
            <person name="Brambilla E."/>
            <person name="Kannan K.P."/>
            <person name="Djao O.D."/>
            <person name="Rohde M."/>
            <person name="Pukall R."/>
            <person name="Spring S."/>
            <person name="Goker M."/>
            <person name="Sikorski J."/>
            <person name="Woyke T."/>
            <person name="Bristow J."/>
            <person name="Eisen J.A."/>
            <person name="Markowitz V."/>
            <person name="Hugenholtz P."/>
            <person name="Kyrpides N.C."/>
            <person name="Klenk H.P."/>
        </authorList>
    </citation>
    <scope>NUCLEOTIDE SEQUENCE [LARGE SCALE GENOMIC DNA]</scope>
    <source>
        <strain evidence="3">ATCC 33891 / DSM 2032 / 1pr3</strain>
    </source>
</reference>
<evidence type="ECO:0000259" key="1">
    <source>
        <dbReference type="PROSITE" id="PS51186"/>
    </source>
</evidence>
<dbReference type="GO" id="GO:0008999">
    <property type="term" value="F:protein-N-terminal-alanine acetyltransferase activity"/>
    <property type="evidence" value="ECO:0007669"/>
    <property type="project" value="TreeGrafter"/>
</dbReference>
<feature type="domain" description="N-acetyltransferase" evidence="1">
    <location>
        <begin position="13"/>
        <end position="174"/>
    </location>
</feature>
<dbReference type="EMBL" id="CP002364">
    <property type="protein sequence ID" value="ADW17011.1"/>
    <property type="molecule type" value="Genomic_DNA"/>
</dbReference>
<dbReference type="GO" id="GO:1990189">
    <property type="term" value="F:protein N-terminal-serine acetyltransferase activity"/>
    <property type="evidence" value="ECO:0007669"/>
    <property type="project" value="TreeGrafter"/>
</dbReference>
<protein>
    <submittedName>
        <fullName evidence="2">GCN5-related N-acetyltransferase</fullName>
    </submittedName>
</protein>
<name>A0A7U4DND9_DESPD</name>
<dbReference type="AlphaFoldDB" id="A0A7U4DND9"/>
<organism evidence="2 3">
    <name type="scientific">Desulfobulbus propionicus (strain ATCC 33891 / DSM 2032 / VKM B-1956 / 1pr3)</name>
    <dbReference type="NCBI Taxonomy" id="577650"/>
    <lineage>
        <taxon>Bacteria</taxon>
        <taxon>Pseudomonadati</taxon>
        <taxon>Thermodesulfobacteriota</taxon>
        <taxon>Desulfobulbia</taxon>
        <taxon>Desulfobulbales</taxon>
        <taxon>Desulfobulbaceae</taxon>
        <taxon>Desulfobulbus</taxon>
    </lineage>
</organism>
<dbReference type="InterPro" id="IPR016181">
    <property type="entry name" value="Acyl_CoA_acyltransferase"/>
</dbReference>
<proteinExistence type="predicted"/>
<sequence>MTIFGNRIFTVRLQLRRIELEDLQLLARWSGDPQAHGQYLTPENHSVDHLGMQLRAGVLWNERNKTFLIELRDGEPIGTIQYWIRSEDPGAAVIAVKIARTEERNKGYGTEAQKYLILFLFNRLAIRRIEMYTDVNNLAQQRCLRKLGFELAQSLSYADQQVQRLGSLYRLDRQRFVHEPIYQYPDA</sequence>
<dbReference type="KEGG" id="dpr:Despr_0837"/>
<dbReference type="InterPro" id="IPR000182">
    <property type="entry name" value="GNAT_dom"/>
</dbReference>
<dbReference type="Pfam" id="PF13302">
    <property type="entry name" value="Acetyltransf_3"/>
    <property type="match status" value="1"/>
</dbReference>
<dbReference type="Proteomes" id="UP000006365">
    <property type="component" value="Chromosome"/>
</dbReference>
<gene>
    <name evidence="2" type="ordered locus">Despr_0837</name>
</gene>
<dbReference type="Gene3D" id="3.40.630.30">
    <property type="match status" value="1"/>
</dbReference>
<keyword evidence="3" id="KW-1185">Reference proteome</keyword>
<dbReference type="InterPro" id="IPR051908">
    <property type="entry name" value="Ribosomal_N-acetyltransferase"/>
</dbReference>
<evidence type="ECO:0000313" key="2">
    <source>
        <dbReference type="EMBL" id="ADW17011.1"/>
    </source>
</evidence>
<dbReference type="GO" id="GO:0005737">
    <property type="term" value="C:cytoplasm"/>
    <property type="evidence" value="ECO:0007669"/>
    <property type="project" value="TreeGrafter"/>
</dbReference>